<feature type="compositionally biased region" description="Acidic residues" evidence="1">
    <location>
        <begin position="55"/>
        <end position="69"/>
    </location>
</feature>
<feature type="region of interest" description="Disordered" evidence="1">
    <location>
        <begin position="35"/>
        <end position="74"/>
    </location>
</feature>
<feature type="compositionally biased region" description="Acidic residues" evidence="1">
    <location>
        <begin position="35"/>
        <end position="46"/>
    </location>
</feature>
<keyword evidence="2" id="KW-1133">Transmembrane helix</keyword>
<keyword evidence="2" id="KW-0812">Transmembrane</keyword>
<evidence type="ECO:0000313" key="3">
    <source>
        <dbReference type="EMBL" id="GAA0466357.1"/>
    </source>
</evidence>
<feature type="transmembrane region" description="Helical" evidence="2">
    <location>
        <begin position="6"/>
        <end position="28"/>
    </location>
</feature>
<dbReference type="RefSeq" id="WP_343783680.1">
    <property type="nucleotide sequence ID" value="NZ_BAAACZ010000018.1"/>
</dbReference>
<evidence type="ECO:0000256" key="2">
    <source>
        <dbReference type="SAM" id="Phobius"/>
    </source>
</evidence>
<evidence type="ECO:0000256" key="1">
    <source>
        <dbReference type="SAM" id="MobiDB-lite"/>
    </source>
</evidence>
<sequence>MSIYRWIIGSLLAILLSFVVFFGVVIYLDQTESNDVEAEEDEETLEVEQNVGREEEIEDEVEGEGEAPDVELNPFGDSVSQSELTYAQVRDYIHKMSHQKVEASVKRGFYLITDERIEWLIQGIERSQDELGEDAGVYLDILTRFKEGDFSRADEDHNTIWRMQNGEIGKATGVLSEEEEQAYIEAHIEEDEAAYDDYRSMHLE</sequence>
<accession>A0ABN1A328</accession>
<keyword evidence="4" id="KW-1185">Reference proteome</keyword>
<proteinExistence type="predicted"/>
<keyword evidence="2" id="KW-0472">Membrane</keyword>
<protein>
    <submittedName>
        <fullName evidence="3">Uncharacterized protein</fullName>
    </submittedName>
</protein>
<dbReference type="EMBL" id="BAAACZ010000018">
    <property type="protein sequence ID" value="GAA0466357.1"/>
    <property type="molecule type" value="Genomic_DNA"/>
</dbReference>
<organism evidence="3 4">
    <name type="scientific">Alkalibacillus silvisoli</name>
    <dbReference type="NCBI Taxonomy" id="392823"/>
    <lineage>
        <taxon>Bacteria</taxon>
        <taxon>Bacillati</taxon>
        <taxon>Bacillota</taxon>
        <taxon>Bacilli</taxon>
        <taxon>Bacillales</taxon>
        <taxon>Bacillaceae</taxon>
        <taxon>Alkalibacillus</taxon>
    </lineage>
</organism>
<comment type="caution">
    <text evidence="3">The sequence shown here is derived from an EMBL/GenBank/DDBJ whole genome shotgun (WGS) entry which is preliminary data.</text>
</comment>
<dbReference type="Pfam" id="PF19754">
    <property type="entry name" value="DUF6241"/>
    <property type="match status" value="1"/>
</dbReference>
<name>A0ABN1A328_9BACI</name>
<dbReference type="InterPro" id="IPR046208">
    <property type="entry name" value="DUF6241"/>
</dbReference>
<dbReference type="Proteomes" id="UP001500740">
    <property type="component" value="Unassembled WGS sequence"/>
</dbReference>
<reference evidence="3 4" key="1">
    <citation type="journal article" date="2019" name="Int. J. Syst. Evol. Microbiol.">
        <title>The Global Catalogue of Microorganisms (GCM) 10K type strain sequencing project: providing services to taxonomists for standard genome sequencing and annotation.</title>
        <authorList>
            <consortium name="The Broad Institute Genomics Platform"/>
            <consortium name="The Broad Institute Genome Sequencing Center for Infectious Disease"/>
            <person name="Wu L."/>
            <person name="Ma J."/>
        </authorList>
    </citation>
    <scope>NUCLEOTIDE SEQUENCE [LARGE SCALE GENOMIC DNA]</scope>
    <source>
        <strain evidence="3 4">JCM 14193</strain>
    </source>
</reference>
<gene>
    <name evidence="3" type="ORF">GCM10008935_22830</name>
</gene>
<evidence type="ECO:0000313" key="4">
    <source>
        <dbReference type="Proteomes" id="UP001500740"/>
    </source>
</evidence>